<proteinExistence type="inferred from homology"/>
<keyword evidence="4" id="KW-0328">Glycosyltransferase</keyword>
<comment type="subcellular location">
    <subcellularLocation>
        <location evidence="1">Membrane</location>
        <topology evidence="1">Single-pass type II membrane protein</topology>
    </subcellularLocation>
</comment>
<accession>A0A0D9XXL3</accession>
<evidence type="ECO:0000256" key="10">
    <source>
        <dbReference type="ARBA" id="ARBA00023180"/>
    </source>
</evidence>
<keyword evidence="10" id="KW-0325">Glycoprotein</keyword>
<keyword evidence="15" id="KW-1185">Reference proteome</keyword>
<reference evidence="14" key="3">
    <citation type="submission" date="2015-04" db="UniProtKB">
        <authorList>
            <consortium name="EnsemblPlants"/>
        </authorList>
    </citation>
    <scope>IDENTIFICATION</scope>
</reference>
<dbReference type="PANTHER" id="PTHR31741">
    <property type="entry name" value="OS02G0726500 PROTEIN-RELATED"/>
    <property type="match status" value="1"/>
</dbReference>
<protein>
    <recommendedName>
        <fullName evidence="13">O-fucosyltransferase family protein</fullName>
    </recommendedName>
</protein>
<dbReference type="PANTHER" id="PTHR31741:SF15">
    <property type="entry name" value="O-FUCOSYLTRANSFERASE 38"/>
    <property type="match status" value="1"/>
</dbReference>
<keyword evidence="7" id="KW-0735">Signal-anchor</keyword>
<evidence type="ECO:0000256" key="9">
    <source>
        <dbReference type="ARBA" id="ARBA00023136"/>
    </source>
</evidence>
<dbReference type="GO" id="GO:0016757">
    <property type="term" value="F:glycosyltransferase activity"/>
    <property type="evidence" value="ECO:0007669"/>
    <property type="project" value="UniProtKB-KW"/>
</dbReference>
<keyword evidence="8" id="KW-1133">Transmembrane helix</keyword>
<dbReference type="AlphaFoldDB" id="A0A0D9XXL3"/>
<evidence type="ECO:0000256" key="5">
    <source>
        <dbReference type="ARBA" id="ARBA00022679"/>
    </source>
</evidence>
<dbReference type="Proteomes" id="UP000032180">
    <property type="component" value="Chromosome 12"/>
</dbReference>
<evidence type="ECO:0000256" key="13">
    <source>
        <dbReference type="ARBA" id="ARBA00030350"/>
    </source>
</evidence>
<dbReference type="InterPro" id="IPR024709">
    <property type="entry name" value="FucosylTrfase_pln"/>
</dbReference>
<evidence type="ECO:0000256" key="8">
    <source>
        <dbReference type="ARBA" id="ARBA00022989"/>
    </source>
</evidence>
<dbReference type="Gramene" id="LPERR12G04800.1">
    <property type="protein sequence ID" value="LPERR12G04800.1"/>
    <property type="gene ID" value="LPERR12G04800"/>
</dbReference>
<evidence type="ECO:0000256" key="2">
    <source>
        <dbReference type="ARBA" id="ARBA00004881"/>
    </source>
</evidence>
<evidence type="ECO:0000256" key="6">
    <source>
        <dbReference type="ARBA" id="ARBA00022692"/>
    </source>
</evidence>
<name>A0A0D9XXL3_9ORYZ</name>
<evidence type="ECO:0000256" key="4">
    <source>
        <dbReference type="ARBA" id="ARBA00022676"/>
    </source>
</evidence>
<dbReference type="STRING" id="77586.A0A0D9XXL3"/>
<evidence type="ECO:0000313" key="14">
    <source>
        <dbReference type="EnsemblPlants" id="LPERR12G04800.1"/>
    </source>
</evidence>
<keyword evidence="9" id="KW-0472">Membrane</keyword>
<dbReference type="GO" id="GO:0005634">
    <property type="term" value="C:nucleus"/>
    <property type="evidence" value="ECO:0007669"/>
    <property type="project" value="TreeGrafter"/>
</dbReference>
<dbReference type="GO" id="GO:0016020">
    <property type="term" value="C:membrane"/>
    <property type="evidence" value="ECO:0007669"/>
    <property type="project" value="UniProtKB-SubCell"/>
</dbReference>
<evidence type="ECO:0000256" key="7">
    <source>
        <dbReference type="ARBA" id="ARBA00022968"/>
    </source>
</evidence>
<reference evidence="14 15" key="1">
    <citation type="submission" date="2012-08" db="EMBL/GenBank/DDBJ databases">
        <title>Oryza genome evolution.</title>
        <authorList>
            <person name="Wing R.A."/>
        </authorList>
    </citation>
    <scope>NUCLEOTIDE SEQUENCE</scope>
</reference>
<keyword evidence="11" id="KW-0294">Fucose metabolism</keyword>
<dbReference type="GO" id="GO:0005737">
    <property type="term" value="C:cytoplasm"/>
    <property type="evidence" value="ECO:0007669"/>
    <property type="project" value="TreeGrafter"/>
</dbReference>
<organism evidence="14 15">
    <name type="scientific">Leersia perrieri</name>
    <dbReference type="NCBI Taxonomy" id="77586"/>
    <lineage>
        <taxon>Eukaryota</taxon>
        <taxon>Viridiplantae</taxon>
        <taxon>Streptophyta</taxon>
        <taxon>Embryophyta</taxon>
        <taxon>Tracheophyta</taxon>
        <taxon>Spermatophyta</taxon>
        <taxon>Magnoliopsida</taxon>
        <taxon>Liliopsida</taxon>
        <taxon>Poales</taxon>
        <taxon>Poaceae</taxon>
        <taxon>BOP clade</taxon>
        <taxon>Oryzoideae</taxon>
        <taxon>Oryzeae</taxon>
        <taxon>Oryzinae</taxon>
        <taxon>Leersia</taxon>
    </lineage>
</organism>
<dbReference type="Pfam" id="PF10250">
    <property type="entry name" value="O-FucT"/>
    <property type="match status" value="1"/>
</dbReference>
<keyword evidence="12" id="KW-0119">Carbohydrate metabolism</keyword>
<comment type="pathway">
    <text evidence="2">Glycan metabolism.</text>
</comment>
<comment type="similarity">
    <text evidence="3">Belongs to the glycosyltransferase GT106 family.</text>
</comment>
<evidence type="ECO:0000313" key="15">
    <source>
        <dbReference type="Proteomes" id="UP000032180"/>
    </source>
</evidence>
<keyword evidence="5" id="KW-0808">Transferase</keyword>
<dbReference type="EnsemblPlants" id="LPERR12G04800.1">
    <property type="protein sequence ID" value="LPERR12G04800.1"/>
    <property type="gene ID" value="LPERR12G04800"/>
</dbReference>
<dbReference type="InterPro" id="IPR019378">
    <property type="entry name" value="GDP-Fuc_O-FucTrfase"/>
</dbReference>
<dbReference type="HOGENOM" id="CLU_018420_7_0_1"/>
<dbReference type="GO" id="GO:0006004">
    <property type="term" value="P:fucose metabolic process"/>
    <property type="evidence" value="ECO:0007669"/>
    <property type="project" value="UniProtKB-KW"/>
</dbReference>
<sequence length="497" mass="56003">MANPRGGGGRHLPPLRLRRLLRSPISRCAGLLAAFAALLLVLSLRQADRVPLPLPQHPPAQVPNEQLWSSDGHGSHACVTPTSRYIAPKDSDRYMTVRSNGGLNQMRTGICDMVAVARLVNATLVIPQLDKRSFWQDTSTFKDVFNEPHFIKALEGDVGIVSDLPQGLQSVPRARKHFTSWSGASYYEEVKELWKDHKVVHIPKSDSRLANNGLPIDIQRLRCRCLYQALRFSDPIENLGKAWHSLNNSGSKLLERLRSRGKFIALHLRYEKDMLAFTGCTHGLSDSEADELRIMRERTSHWKLKDINSTEQRSGGNCPLTPEEVGIFLRAMGYPASTWIYLAAGEIYGGDKYISKLRSYFPNLVSKEAIATKEELDKFNNHASQVAALDYIVSVESDVFVPSHSGNMARAVEGHRRFLGHRKTITPDRRGLVELFDLLQKGELMEGPKLSSLITEMHKNRQGAPRKRYGSLPGSKGRARLRTEESFYENPFPEFIW</sequence>
<evidence type="ECO:0000256" key="1">
    <source>
        <dbReference type="ARBA" id="ARBA00004606"/>
    </source>
</evidence>
<keyword evidence="6" id="KW-0812">Transmembrane</keyword>
<evidence type="ECO:0000256" key="12">
    <source>
        <dbReference type="ARBA" id="ARBA00023277"/>
    </source>
</evidence>
<dbReference type="eggNOG" id="ENOG502QSYZ">
    <property type="taxonomic scope" value="Eukaryota"/>
</dbReference>
<dbReference type="CDD" id="cd11299">
    <property type="entry name" value="O-FucT_plant"/>
    <property type="match status" value="1"/>
</dbReference>
<evidence type="ECO:0000256" key="3">
    <source>
        <dbReference type="ARBA" id="ARBA00007737"/>
    </source>
</evidence>
<evidence type="ECO:0000256" key="11">
    <source>
        <dbReference type="ARBA" id="ARBA00023253"/>
    </source>
</evidence>
<reference evidence="15" key="2">
    <citation type="submission" date="2013-12" db="EMBL/GenBank/DDBJ databases">
        <authorList>
            <person name="Yu Y."/>
            <person name="Lee S."/>
            <person name="de Baynast K."/>
            <person name="Wissotski M."/>
            <person name="Liu L."/>
            <person name="Talag J."/>
            <person name="Goicoechea J."/>
            <person name="Angelova A."/>
            <person name="Jetty R."/>
            <person name="Kudrna D."/>
            <person name="Golser W."/>
            <person name="Rivera L."/>
            <person name="Zhang J."/>
            <person name="Wing R."/>
        </authorList>
    </citation>
    <scope>NUCLEOTIDE SEQUENCE</scope>
</reference>